<comment type="caution">
    <text evidence="2">The sequence shown here is derived from an EMBL/GenBank/DDBJ whole genome shotgun (WGS) entry which is preliminary data.</text>
</comment>
<dbReference type="EMBL" id="JAANXN010000004">
    <property type="protein sequence ID" value="MDF8370870.1"/>
    <property type="molecule type" value="Genomic_DNA"/>
</dbReference>
<feature type="transmembrane region" description="Helical" evidence="1">
    <location>
        <begin position="278"/>
        <end position="298"/>
    </location>
</feature>
<proteinExistence type="predicted"/>
<gene>
    <name evidence="2" type="ORF">G9403_04235</name>
</gene>
<dbReference type="Proteomes" id="UP001215461">
    <property type="component" value="Unassembled WGS sequence"/>
</dbReference>
<dbReference type="InterPro" id="IPR029044">
    <property type="entry name" value="Nucleotide-diphossugar_trans"/>
</dbReference>
<dbReference type="SUPFAM" id="SSF53448">
    <property type="entry name" value="Nucleotide-diphospho-sugar transferases"/>
    <property type="match status" value="1"/>
</dbReference>
<dbReference type="AlphaFoldDB" id="A0ABD4XII6"/>
<reference evidence="2 3" key="1">
    <citation type="submission" date="2020-03" db="EMBL/GenBank/DDBJ databases">
        <title>Comparative genomics of Weissella paramesenteroides.</title>
        <authorList>
            <person name="Kant R."/>
            <person name="Takala T."/>
            <person name="Saris P."/>
        </authorList>
    </citation>
    <scope>NUCLEOTIDE SEQUENCE [LARGE SCALE GENOMIC DNA]</scope>
    <source>
        <strain evidence="2 3">SJ27-4</strain>
    </source>
</reference>
<dbReference type="Gene3D" id="3.90.550.60">
    <property type="match status" value="1"/>
</dbReference>
<protein>
    <recommendedName>
        <fullName evidence="4">Glycosyltransferase family 2 protein</fullName>
    </recommendedName>
</protein>
<keyword evidence="1" id="KW-0472">Membrane</keyword>
<accession>A0ABD4XII6</accession>
<name>A0ABD4XII6_WEIPA</name>
<evidence type="ECO:0000313" key="3">
    <source>
        <dbReference type="Proteomes" id="UP001215461"/>
    </source>
</evidence>
<keyword evidence="1" id="KW-1133">Transmembrane helix</keyword>
<evidence type="ECO:0008006" key="4">
    <source>
        <dbReference type="Google" id="ProtNLM"/>
    </source>
</evidence>
<keyword evidence="1" id="KW-0812">Transmembrane</keyword>
<evidence type="ECO:0000313" key="2">
    <source>
        <dbReference type="EMBL" id="MDF8370870.1"/>
    </source>
</evidence>
<evidence type="ECO:0000256" key="1">
    <source>
        <dbReference type="SAM" id="Phobius"/>
    </source>
</evidence>
<organism evidence="2 3">
    <name type="scientific">Weissella paramesenteroides</name>
    <name type="common">Leuconostoc paramesenteroides</name>
    <dbReference type="NCBI Taxonomy" id="1249"/>
    <lineage>
        <taxon>Bacteria</taxon>
        <taxon>Bacillati</taxon>
        <taxon>Bacillota</taxon>
        <taxon>Bacilli</taxon>
        <taxon>Lactobacillales</taxon>
        <taxon>Lactobacillaceae</taxon>
        <taxon>Weissella</taxon>
    </lineage>
</organism>
<sequence length="329" mass="38016">MIEFVALVVTYGTVKRKENLISTIQSALTQGANKVFVLSNGVQYDIDLVLTSEFNNKVQLIKYEENLGSAAGFTGGLREIFNCKEISDDTFILILDDDVNVEPNFLTNLTNLEKSQSNTHVWSMLRLGRDHTFDDKTDKSINYYFNSIAGFTLKSRLFPLKKERENPSIAKMIFAPWAGIVLQKKLLKDIVLPTSDYFVYEDDSQFCLNLRKKNIQILKSNSLLLSEISNSWFEDKNKNSGYKIFYESKNDDQLGRFLYMIRNNVYLIRENKLVTNNLVYIFNILIFVVFGFLTYGNFHFKSFERLKLIIGAINDGWQGKLGKNVKWKL</sequence>
<dbReference type="RefSeq" id="WP_277362165.1">
    <property type="nucleotide sequence ID" value="NZ_JAANXN010000004.1"/>
</dbReference>